<evidence type="ECO:0000256" key="9">
    <source>
        <dbReference type="ARBA" id="ARBA00023224"/>
    </source>
</evidence>
<keyword evidence="7 11" id="KW-0472">Membrane</keyword>
<evidence type="ECO:0000256" key="1">
    <source>
        <dbReference type="ARBA" id="ARBA00004141"/>
    </source>
</evidence>
<gene>
    <name evidence="12" type="ORF">M378DRAFT_595853</name>
</gene>
<keyword evidence="4 11" id="KW-0812">Transmembrane</keyword>
<evidence type="ECO:0008006" key="14">
    <source>
        <dbReference type="Google" id="ProtNLM"/>
    </source>
</evidence>
<feature type="compositionally biased region" description="Low complexity" evidence="10">
    <location>
        <begin position="410"/>
        <end position="426"/>
    </location>
</feature>
<evidence type="ECO:0000256" key="11">
    <source>
        <dbReference type="SAM" id="Phobius"/>
    </source>
</evidence>
<dbReference type="GO" id="GO:0005886">
    <property type="term" value="C:plasma membrane"/>
    <property type="evidence" value="ECO:0007669"/>
    <property type="project" value="TreeGrafter"/>
</dbReference>
<comment type="similarity">
    <text evidence="2">Belongs to the G-protein coupled receptor 4 family.</text>
</comment>
<keyword evidence="6" id="KW-0297">G-protein coupled receptor</keyword>
<evidence type="ECO:0000313" key="12">
    <source>
        <dbReference type="EMBL" id="KIL64376.1"/>
    </source>
</evidence>
<dbReference type="GO" id="GO:0004934">
    <property type="term" value="F:mating-type alpha-factor pheromone receptor activity"/>
    <property type="evidence" value="ECO:0007669"/>
    <property type="project" value="InterPro"/>
</dbReference>
<dbReference type="InterPro" id="IPR001499">
    <property type="entry name" value="GPCR_STE3"/>
</dbReference>
<feature type="transmembrane region" description="Helical" evidence="11">
    <location>
        <begin position="37"/>
        <end position="55"/>
    </location>
</feature>
<dbReference type="InterPro" id="IPR000481">
    <property type="entry name" value="GPCR_Pheromne_B_alpha_rcpt"/>
</dbReference>
<proteinExistence type="inferred from homology"/>
<evidence type="ECO:0000313" key="13">
    <source>
        <dbReference type="Proteomes" id="UP000054549"/>
    </source>
</evidence>
<feature type="transmembrane region" description="Helical" evidence="11">
    <location>
        <begin position="114"/>
        <end position="135"/>
    </location>
</feature>
<feature type="transmembrane region" description="Helical" evidence="11">
    <location>
        <begin position="6"/>
        <end position="25"/>
    </location>
</feature>
<evidence type="ECO:0000256" key="2">
    <source>
        <dbReference type="ARBA" id="ARBA00011085"/>
    </source>
</evidence>
<organism evidence="12 13">
    <name type="scientific">Amanita muscaria (strain Koide BX008)</name>
    <dbReference type="NCBI Taxonomy" id="946122"/>
    <lineage>
        <taxon>Eukaryota</taxon>
        <taxon>Fungi</taxon>
        <taxon>Dikarya</taxon>
        <taxon>Basidiomycota</taxon>
        <taxon>Agaricomycotina</taxon>
        <taxon>Agaricomycetes</taxon>
        <taxon>Agaricomycetidae</taxon>
        <taxon>Agaricales</taxon>
        <taxon>Pluteineae</taxon>
        <taxon>Amanitaceae</taxon>
        <taxon>Amanita</taxon>
    </lineage>
</organism>
<dbReference type="Pfam" id="PF02076">
    <property type="entry name" value="STE3"/>
    <property type="match status" value="1"/>
</dbReference>
<evidence type="ECO:0000256" key="6">
    <source>
        <dbReference type="ARBA" id="ARBA00023040"/>
    </source>
</evidence>
<feature type="region of interest" description="Disordered" evidence="10">
    <location>
        <begin position="407"/>
        <end position="442"/>
    </location>
</feature>
<evidence type="ECO:0000256" key="10">
    <source>
        <dbReference type="SAM" id="MobiDB-lite"/>
    </source>
</evidence>
<dbReference type="PRINTS" id="PR00901">
    <property type="entry name" value="PHEROMONEBAR"/>
</dbReference>
<keyword evidence="13" id="KW-1185">Reference proteome</keyword>
<feature type="region of interest" description="Disordered" evidence="10">
    <location>
        <begin position="465"/>
        <end position="484"/>
    </location>
</feature>
<dbReference type="CDD" id="cd14966">
    <property type="entry name" value="7tmD_STE3"/>
    <property type="match status" value="1"/>
</dbReference>
<keyword evidence="8" id="KW-0675">Receptor</keyword>
<dbReference type="EMBL" id="KN818250">
    <property type="protein sequence ID" value="KIL64376.1"/>
    <property type="molecule type" value="Genomic_DNA"/>
</dbReference>
<dbReference type="PANTHER" id="PTHR28097:SF1">
    <property type="entry name" value="PHEROMONE A FACTOR RECEPTOR"/>
    <property type="match status" value="1"/>
</dbReference>
<dbReference type="HOGENOM" id="CLU_027592_0_2_1"/>
<dbReference type="PANTHER" id="PTHR28097">
    <property type="entry name" value="PHEROMONE A FACTOR RECEPTOR"/>
    <property type="match status" value="1"/>
</dbReference>
<evidence type="ECO:0000256" key="7">
    <source>
        <dbReference type="ARBA" id="ARBA00023136"/>
    </source>
</evidence>
<evidence type="ECO:0000256" key="4">
    <source>
        <dbReference type="ARBA" id="ARBA00022692"/>
    </source>
</evidence>
<dbReference type="AlphaFoldDB" id="A0A0C2X531"/>
<sequence length="484" mass="53228">MSYPNWIYSMFAFIGFLLVTIPFPWHLEAWNTGTCLYMAWTGIACLIQFINSIVWNGNAYNPAPLAAWCDISTRIMIGTTVAIPAASLCINRRLYHIACVKSVTHSRAEKRRAVMVDLAIGIGIPIAEMILQYITQGHRYDIFEDIGCVPFTYNTLVAVFLVYLPPIVIGIVSAVYCILSIRAFNQSRAQFKEILSNNSNLKPGRFIRLMMLAGTEVACTIPIGCYALYLNINETLNPWISWENVHVGFSRVDQFPALIWKNIPVLYSSLEMTRWLVIACAFIFFAYFGFADEAKKNYRSALDSVAKSVGYTSTGSGVFSFNGSKSKTGVSMNGSSGSLPVHIHSHTLRKKDSIDSFSNMSLSLNDVGGALTSEKDLESQNEKHCIPVLAYESIQLPDFGGILADCNTRSTSPAPSSGSSSSINSPVEPPQPVHTRPTSSMIEISSIRRPSYVDSFVVTEPSLAAPRHPIDAPSSVPRGSIDIV</sequence>
<comment type="subcellular location">
    <subcellularLocation>
        <location evidence="1">Membrane</location>
        <topology evidence="1">Multi-pass membrane protein</topology>
    </subcellularLocation>
</comment>
<dbReference type="PRINTS" id="PR00899">
    <property type="entry name" value="GPCRSTE3"/>
</dbReference>
<protein>
    <recommendedName>
        <fullName evidence="14">Pheromone receptor</fullName>
    </recommendedName>
</protein>
<name>A0A0C2X531_AMAMK</name>
<evidence type="ECO:0000256" key="8">
    <source>
        <dbReference type="ARBA" id="ARBA00023170"/>
    </source>
</evidence>
<feature type="transmembrane region" description="Helical" evidence="11">
    <location>
        <begin position="75"/>
        <end position="94"/>
    </location>
</feature>
<reference evidence="12 13" key="1">
    <citation type="submission" date="2014-04" db="EMBL/GenBank/DDBJ databases">
        <title>Evolutionary Origins and Diversification of the Mycorrhizal Mutualists.</title>
        <authorList>
            <consortium name="DOE Joint Genome Institute"/>
            <consortium name="Mycorrhizal Genomics Consortium"/>
            <person name="Kohler A."/>
            <person name="Kuo A."/>
            <person name="Nagy L.G."/>
            <person name="Floudas D."/>
            <person name="Copeland A."/>
            <person name="Barry K.W."/>
            <person name="Cichocki N."/>
            <person name="Veneault-Fourrey C."/>
            <person name="LaButti K."/>
            <person name="Lindquist E.A."/>
            <person name="Lipzen A."/>
            <person name="Lundell T."/>
            <person name="Morin E."/>
            <person name="Murat C."/>
            <person name="Riley R."/>
            <person name="Ohm R."/>
            <person name="Sun H."/>
            <person name="Tunlid A."/>
            <person name="Henrissat B."/>
            <person name="Grigoriev I.V."/>
            <person name="Hibbett D.S."/>
            <person name="Martin F."/>
        </authorList>
    </citation>
    <scope>NUCLEOTIDE SEQUENCE [LARGE SCALE GENOMIC DNA]</scope>
    <source>
        <strain evidence="12 13">Koide BX008</strain>
    </source>
</reference>
<dbReference type="OrthoDB" id="2874149at2759"/>
<keyword evidence="3" id="KW-0589">Pheromone response</keyword>
<evidence type="ECO:0000256" key="5">
    <source>
        <dbReference type="ARBA" id="ARBA00022989"/>
    </source>
</evidence>
<dbReference type="GO" id="GO:0000750">
    <property type="term" value="P:pheromone-dependent signal transduction involved in conjugation with cellular fusion"/>
    <property type="evidence" value="ECO:0007669"/>
    <property type="project" value="TreeGrafter"/>
</dbReference>
<evidence type="ECO:0000256" key="3">
    <source>
        <dbReference type="ARBA" id="ARBA00022507"/>
    </source>
</evidence>
<accession>A0A0C2X531</accession>
<keyword evidence="9" id="KW-0807">Transducer</keyword>
<keyword evidence="5 11" id="KW-1133">Transmembrane helix</keyword>
<feature type="transmembrane region" description="Helical" evidence="11">
    <location>
        <begin position="206"/>
        <end position="229"/>
    </location>
</feature>
<dbReference type="FunCoup" id="A0A0C2X531">
    <property type="interactions" value="111"/>
</dbReference>
<dbReference type="Proteomes" id="UP000054549">
    <property type="component" value="Unassembled WGS sequence"/>
</dbReference>
<feature type="transmembrane region" description="Helical" evidence="11">
    <location>
        <begin position="272"/>
        <end position="290"/>
    </location>
</feature>
<feature type="transmembrane region" description="Helical" evidence="11">
    <location>
        <begin position="155"/>
        <end position="185"/>
    </location>
</feature>
<dbReference type="InParanoid" id="A0A0C2X531"/>